<keyword evidence="3" id="KW-1185">Reference proteome</keyword>
<reference evidence="2 3" key="1">
    <citation type="submission" date="2018-11" db="EMBL/GenBank/DDBJ databases">
        <title>Genomic Encyclopedia of Type Strains, Phase IV (KMG-IV): sequencing the most valuable type-strain genomes for metagenomic binning, comparative biology and taxonomic classification.</title>
        <authorList>
            <person name="Goeker M."/>
        </authorList>
    </citation>
    <scope>NUCLEOTIDE SEQUENCE [LARGE SCALE GENOMIC DNA]</scope>
    <source>
        <strain evidence="2 3">DSM 5900</strain>
    </source>
</reference>
<name>A0A3N1LIS7_9PROT</name>
<dbReference type="RefSeq" id="WP_123690645.1">
    <property type="nucleotide sequence ID" value="NZ_AP019700.1"/>
</dbReference>
<dbReference type="PANTHER" id="PTHR48100">
    <property type="entry name" value="BROAD-SPECIFICITY PHOSPHATASE YOR283W-RELATED"/>
    <property type="match status" value="1"/>
</dbReference>
<dbReference type="Pfam" id="PF00300">
    <property type="entry name" value="His_Phos_1"/>
    <property type="match status" value="1"/>
</dbReference>
<dbReference type="EMBL" id="RJKX01000014">
    <property type="protein sequence ID" value="ROP91054.1"/>
    <property type="molecule type" value="Genomic_DNA"/>
</dbReference>
<accession>A0A3N1LIS7</accession>
<dbReference type="SMART" id="SM00855">
    <property type="entry name" value="PGAM"/>
    <property type="match status" value="1"/>
</dbReference>
<dbReference type="InterPro" id="IPR050275">
    <property type="entry name" value="PGM_Phosphatase"/>
</dbReference>
<dbReference type="InterPro" id="IPR013078">
    <property type="entry name" value="His_Pase_superF_clade-1"/>
</dbReference>
<feature type="site" description="Transition state stabilizer" evidence="1">
    <location>
        <position position="156"/>
    </location>
</feature>
<comment type="caution">
    <text evidence="2">The sequence shown here is derived from an EMBL/GenBank/DDBJ whole genome shotgun (WGS) entry which is preliminary data.</text>
</comment>
<dbReference type="Proteomes" id="UP000278222">
    <property type="component" value="Unassembled WGS sequence"/>
</dbReference>
<protein>
    <submittedName>
        <fullName evidence="2">Broad specificity phosphatase PhoE</fullName>
    </submittedName>
</protein>
<dbReference type="CDD" id="cd07067">
    <property type="entry name" value="HP_PGM_like"/>
    <property type="match status" value="1"/>
</dbReference>
<dbReference type="SUPFAM" id="SSF53254">
    <property type="entry name" value="Phosphoglycerate mutase-like"/>
    <property type="match status" value="1"/>
</dbReference>
<evidence type="ECO:0000256" key="1">
    <source>
        <dbReference type="PIRSR" id="PIRSR613078-3"/>
    </source>
</evidence>
<proteinExistence type="predicted"/>
<dbReference type="InterPro" id="IPR029033">
    <property type="entry name" value="His_PPase_superfam"/>
</dbReference>
<dbReference type="GO" id="GO:0016791">
    <property type="term" value="F:phosphatase activity"/>
    <property type="evidence" value="ECO:0007669"/>
    <property type="project" value="TreeGrafter"/>
</dbReference>
<dbReference type="PANTHER" id="PTHR48100:SF1">
    <property type="entry name" value="HISTIDINE PHOSPHATASE FAMILY PROTEIN-RELATED"/>
    <property type="match status" value="1"/>
</dbReference>
<evidence type="ECO:0000313" key="2">
    <source>
        <dbReference type="EMBL" id="ROP91054.1"/>
    </source>
</evidence>
<evidence type="ECO:0000313" key="3">
    <source>
        <dbReference type="Proteomes" id="UP000278222"/>
    </source>
</evidence>
<dbReference type="GO" id="GO:0005737">
    <property type="term" value="C:cytoplasm"/>
    <property type="evidence" value="ECO:0007669"/>
    <property type="project" value="TreeGrafter"/>
</dbReference>
<gene>
    <name evidence="2" type="ORF">EDC65_2914</name>
</gene>
<dbReference type="OrthoDB" id="8347407at2"/>
<dbReference type="Gene3D" id="3.40.50.1240">
    <property type="entry name" value="Phosphoglycerate mutase-like"/>
    <property type="match status" value="1"/>
</dbReference>
<sequence>MNTSTNTTTRWWWVRHAPVRVNDGRIYGQTDHPCDCGDEPLFTALARQLPTDAVWVTSTLLRTIQTADALLAAGAVAPEIAREPAFVEQSFGDWQGLKYAELQETRGESWHRFWLAPAHEAPPGGESFVHLMERVAPAIDRLTEIHRGRDIVAVTHGGTIRAAIAHALQLPPETALAFSVDNVSLTRLEHVDGPGLGHGWRVAGVNYMAA</sequence>
<organism evidence="2 3">
    <name type="scientific">Stella humosa</name>
    <dbReference type="NCBI Taxonomy" id="94"/>
    <lineage>
        <taxon>Bacteria</taxon>
        <taxon>Pseudomonadati</taxon>
        <taxon>Pseudomonadota</taxon>
        <taxon>Alphaproteobacteria</taxon>
        <taxon>Rhodospirillales</taxon>
        <taxon>Stellaceae</taxon>
        <taxon>Stella</taxon>
    </lineage>
</organism>
<dbReference type="AlphaFoldDB" id="A0A3N1LIS7"/>